<protein>
    <submittedName>
        <fullName evidence="3">Uncharacterized protein</fullName>
    </submittedName>
</protein>
<keyword evidence="4" id="KW-1185">Reference proteome</keyword>
<dbReference type="Pfam" id="PF20082">
    <property type="entry name" value="DUF6476"/>
    <property type="match status" value="1"/>
</dbReference>
<dbReference type="InterPro" id="IPR045519">
    <property type="entry name" value="DUF6476"/>
</dbReference>
<feature type="region of interest" description="Disordered" evidence="1">
    <location>
        <begin position="1"/>
        <end position="22"/>
    </location>
</feature>
<sequence>MAETDVEEMGVSDTENSVDPRLPPDLRFLKALVTVLTGVMIAGLITVVALLVTRLPGKAITIPDQLAVPGDASIVAVTQAPSFWLATTDDNRVLIFNPDGSFRRDLPLN</sequence>
<dbReference type="Proteomes" id="UP000199283">
    <property type="component" value="Unassembled WGS sequence"/>
</dbReference>
<evidence type="ECO:0000313" key="4">
    <source>
        <dbReference type="Proteomes" id="UP000199283"/>
    </source>
</evidence>
<dbReference type="STRING" id="188906.SAMN04488526_2898"/>
<organism evidence="3 4">
    <name type="scientific">Jannaschia helgolandensis</name>
    <dbReference type="NCBI Taxonomy" id="188906"/>
    <lineage>
        <taxon>Bacteria</taxon>
        <taxon>Pseudomonadati</taxon>
        <taxon>Pseudomonadota</taxon>
        <taxon>Alphaproteobacteria</taxon>
        <taxon>Rhodobacterales</taxon>
        <taxon>Roseobacteraceae</taxon>
        <taxon>Jannaschia</taxon>
    </lineage>
</organism>
<gene>
    <name evidence="3" type="ORF">SAMN04488526_2898</name>
</gene>
<evidence type="ECO:0000256" key="2">
    <source>
        <dbReference type="SAM" id="Phobius"/>
    </source>
</evidence>
<keyword evidence="2" id="KW-0812">Transmembrane</keyword>
<keyword evidence="2" id="KW-0472">Membrane</keyword>
<proteinExistence type="predicted"/>
<evidence type="ECO:0000256" key="1">
    <source>
        <dbReference type="SAM" id="MobiDB-lite"/>
    </source>
</evidence>
<name>A0A1H7R2Z0_9RHOB</name>
<dbReference type="AlphaFoldDB" id="A0A1H7R2Z0"/>
<dbReference type="EMBL" id="FNZQ01000006">
    <property type="protein sequence ID" value="SEL53927.1"/>
    <property type="molecule type" value="Genomic_DNA"/>
</dbReference>
<accession>A0A1H7R2Z0</accession>
<reference evidence="3 4" key="1">
    <citation type="submission" date="2016-10" db="EMBL/GenBank/DDBJ databases">
        <authorList>
            <person name="de Groot N.N."/>
        </authorList>
    </citation>
    <scope>NUCLEOTIDE SEQUENCE [LARGE SCALE GENOMIC DNA]</scope>
    <source>
        <strain evidence="3 4">DSM 14858</strain>
    </source>
</reference>
<keyword evidence="2" id="KW-1133">Transmembrane helix</keyword>
<evidence type="ECO:0000313" key="3">
    <source>
        <dbReference type="EMBL" id="SEL53927.1"/>
    </source>
</evidence>
<feature type="transmembrane region" description="Helical" evidence="2">
    <location>
        <begin position="28"/>
        <end position="52"/>
    </location>
</feature>
<feature type="compositionally biased region" description="Acidic residues" evidence="1">
    <location>
        <begin position="1"/>
        <end position="10"/>
    </location>
</feature>